<evidence type="ECO:0008006" key="5">
    <source>
        <dbReference type="Google" id="ProtNLM"/>
    </source>
</evidence>
<dbReference type="AlphaFoldDB" id="A0A197JWQ4"/>
<dbReference type="STRING" id="1314771.A0A197JWQ4"/>
<name>A0A197JWQ4_9FUNG</name>
<feature type="region of interest" description="Disordered" evidence="2">
    <location>
        <begin position="367"/>
        <end position="447"/>
    </location>
</feature>
<gene>
    <name evidence="3" type="ORF">K457DRAFT_94786</name>
</gene>
<proteinExistence type="inferred from homology"/>
<reference evidence="3 4" key="1">
    <citation type="submission" date="2016-05" db="EMBL/GenBank/DDBJ databases">
        <title>Genome sequencing reveals origins of a unique bacterial endosymbiosis in the earliest lineages of terrestrial Fungi.</title>
        <authorList>
            <consortium name="DOE Joint Genome Institute"/>
            <person name="Uehling J."/>
            <person name="Gryganskyi A."/>
            <person name="Hameed K."/>
            <person name="Tschaplinski T."/>
            <person name="Misztal P."/>
            <person name="Wu S."/>
            <person name="Desiro A."/>
            <person name="Vande Pol N."/>
            <person name="Du Z.-Y."/>
            <person name="Zienkiewicz A."/>
            <person name="Zienkiewicz K."/>
            <person name="Morin E."/>
            <person name="Tisserant E."/>
            <person name="Splivallo R."/>
            <person name="Hainaut M."/>
            <person name="Henrissat B."/>
            <person name="Ohm R."/>
            <person name="Kuo A."/>
            <person name="Yan J."/>
            <person name="Lipzen A."/>
            <person name="Nolan M."/>
            <person name="Labutti K."/>
            <person name="Barry K."/>
            <person name="Goldstein A."/>
            <person name="Labbe J."/>
            <person name="Schadt C."/>
            <person name="Tuskan G."/>
            <person name="Grigoriev I."/>
            <person name="Martin F."/>
            <person name="Vilgalys R."/>
            <person name="Bonito G."/>
        </authorList>
    </citation>
    <scope>NUCLEOTIDE SEQUENCE [LARGE SCALE GENOMIC DNA]</scope>
    <source>
        <strain evidence="3 4">AG-77</strain>
    </source>
</reference>
<dbReference type="Pfam" id="PF08238">
    <property type="entry name" value="Sel1"/>
    <property type="match status" value="6"/>
</dbReference>
<organism evidence="3 4">
    <name type="scientific">Linnemannia elongata AG-77</name>
    <dbReference type="NCBI Taxonomy" id="1314771"/>
    <lineage>
        <taxon>Eukaryota</taxon>
        <taxon>Fungi</taxon>
        <taxon>Fungi incertae sedis</taxon>
        <taxon>Mucoromycota</taxon>
        <taxon>Mortierellomycotina</taxon>
        <taxon>Mortierellomycetes</taxon>
        <taxon>Mortierellales</taxon>
        <taxon>Mortierellaceae</taxon>
        <taxon>Linnemannia</taxon>
    </lineage>
</organism>
<evidence type="ECO:0000313" key="4">
    <source>
        <dbReference type="Proteomes" id="UP000078512"/>
    </source>
</evidence>
<dbReference type="InterPro" id="IPR006597">
    <property type="entry name" value="Sel1-like"/>
</dbReference>
<evidence type="ECO:0000256" key="1">
    <source>
        <dbReference type="ARBA" id="ARBA00038101"/>
    </source>
</evidence>
<feature type="compositionally biased region" description="Low complexity" evidence="2">
    <location>
        <begin position="428"/>
        <end position="447"/>
    </location>
</feature>
<protein>
    <recommendedName>
        <fullName evidence="5">HCP-like protein</fullName>
    </recommendedName>
</protein>
<sequence>MNQDAPQEEEPLQTVRPVHKNNLFPTIHAPVAHIVINTDPYNGKKIILWEDILQAFKDASHPRHGTKILPFLKDSDFKCLEPLRFNAVPNDIIDIVVDGQFTSTDPPPVQSTFDEIASQASQYPKYDPLDSLRSSNVSRRLSSSSTYSYEISNYRTMPTPAFWNQIPAPTHYTRLPHHQPRAAPSHPPASRPPASRPPSSRPVSASKPRPRMDVKEAFRRIILHIDLVALEEKGEGKPEEFTKALECYLRAVCRGHGHAHLSVGELFAQGEHVVQDDSIAFEWYLKAAYLGNAIAQRKASRLIFNQTNRLTAAPEAILDSAGTDSSTDLDAMSCAEVCIEAQSTPAETCVEMPWEIQEMPSEIQDPLVSQEESHKDMSVETKDMTDETLVETSTETETGWEKSSQTSNDGFIDLLPVEPDQSDDERVTTSMPSTSTPTTTAPIASAPIARGPQSYGMDEWSLPMLFQDSTKNKKPRSPQLNTSSFEQTFANAEFDDTEAQVRLGLMYMQADDRGQYENAVRWFFKAALRGDAEGQCRVGEMFMEGLGVPQDYKAAMYWLNEAAEQGNDNAQYLIGDLYSAGQGVPKSNALATVWYLKAANLGNVEAQYMMGIWHETGLETPRNLELALEWYVKAARQGHDGAKESVAKLRKDEESSKSKMSFRNAFRKMFS</sequence>
<dbReference type="EMBL" id="KV442040">
    <property type="protein sequence ID" value="OAQ29650.1"/>
    <property type="molecule type" value="Genomic_DNA"/>
</dbReference>
<comment type="similarity">
    <text evidence="1">Belongs to the sel-1 family.</text>
</comment>
<keyword evidence="4" id="KW-1185">Reference proteome</keyword>
<dbReference type="SMART" id="SM00671">
    <property type="entry name" value="SEL1"/>
    <property type="match status" value="5"/>
</dbReference>
<accession>A0A197JWQ4</accession>
<dbReference type="Gene3D" id="1.25.40.10">
    <property type="entry name" value="Tetratricopeptide repeat domain"/>
    <property type="match status" value="2"/>
</dbReference>
<dbReference type="InterPro" id="IPR050767">
    <property type="entry name" value="Sel1_AlgK"/>
</dbReference>
<feature type="compositionally biased region" description="Pro residues" evidence="2">
    <location>
        <begin position="185"/>
        <end position="200"/>
    </location>
</feature>
<dbReference type="PANTHER" id="PTHR11102">
    <property type="entry name" value="SEL-1-LIKE PROTEIN"/>
    <property type="match status" value="1"/>
</dbReference>
<feature type="compositionally biased region" description="Basic and acidic residues" evidence="2">
    <location>
        <begin position="371"/>
        <end position="385"/>
    </location>
</feature>
<dbReference type="Proteomes" id="UP000078512">
    <property type="component" value="Unassembled WGS sequence"/>
</dbReference>
<dbReference type="SUPFAM" id="SSF81901">
    <property type="entry name" value="HCP-like"/>
    <property type="match status" value="2"/>
</dbReference>
<dbReference type="OrthoDB" id="272077at2759"/>
<evidence type="ECO:0000313" key="3">
    <source>
        <dbReference type="EMBL" id="OAQ29650.1"/>
    </source>
</evidence>
<evidence type="ECO:0000256" key="2">
    <source>
        <dbReference type="SAM" id="MobiDB-lite"/>
    </source>
</evidence>
<feature type="region of interest" description="Disordered" evidence="2">
    <location>
        <begin position="173"/>
        <end position="211"/>
    </location>
</feature>
<dbReference type="PANTHER" id="PTHR11102:SF160">
    <property type="entry name" value="ERAD-ASSOCIATED E3 UBIQUITIN-PROTEIN LIGASE COMPONENT HRD3"/>
    <property type="match status" value="1"/>
</dbReference>
<dbReference type="InterPro" id="IPR011990">
    <property type="entry name" value="TPR-like_helical_dom_sf"/>
</dbReference>